<comment type="caution">
    <text evidence="2">The sequence shown here is derived from an EMBL/GenBank/DDBJ whole genome shotgun (WGS) entry which is preliminary data.</text>
</comment>
<organism evidence="2 3">
    <name type="scientific">Hypocrea virens (strain Gv29-8 / FGSC 10586)</name>
    <name type="common">Gliocladium virens</name>
    <name type="synonym">Trichoderma virens</name>
    <dbReference type="NCBI Taxonomy" id="413071"/>
    <lineage>
        <taxon>Eukaryota</taxon>
        <taxon>Fungi</taxon>
        <taxon>Dikarya</taxon>
        <taxon>Ascomycota</taxon>
        <taxon>Pezizomycotina</taxon>
        <taxon>Sordariomycetes</taxon>
        <taxon>Hypocreomycetidae</taxon>
        <taxon>Hypocreales</taxon>
        <taxon>Hypocreaceae</taxon>
        <taxon>Trichoderma</taxon>
    </lineage>
</organism>
<dbReference type="EMBL" id="ABDF02000003">
    <property type="protein sequence ID" value="EHK25557.1"/>
    <property type="molecule type" value="Genomic_DNA"/>
</dbReference>
<dbReference type="AlphaFoldDB" id="G9MJ94"/>
<accession>G9MJ94</accession>
<keyword evidence="3" id="KW-1185">Reference proteome</keyword>
<evidence type="ECO:0000313" key="3">
    <source>
        <dbReference type="Proteomes" id="UP000007115"/>
    </source>
</evidence>
<dbReference type="RefSeq" id="XP_013959762.1">
    <property type="nucleotide sequence ID" value="XM_014104287.1"/>
</dbReference>
<dbReference type="HOGENOM" id="CLU_1875720_0_0_1"/>
<sequence>MITTSSVAAFVAAVAILAAQPSSQGTALGGVDMVFCCRSQYGGYQAIYGNNCYDWYCSSDPISNQPHKPIDVDACCAAQYNVPGATANCPGTTPWDWDYMPFQQRYSDHPSISYDPHAGVFRFKILVLVNGSVQTH</sequence>
<dbReference type="Proteomes" id="UP000007115">
    <property type="component" value="Unassembled WGS sequence"/>
</dbReference>
<dbReference type="GeneID" id="25796321"/>
<keyword evidence="1" id="KW-0732">Signal</keyword>
<feature type="chain" id="PRO_5003523964" evidence="1">
    <location>
        <begin position="26"/>
        <end position="136"/>
    </location>
</feature>
<proteinExistence type="predicted"/>
<evidence type="ECO:0000256" key="1">
    <source>
        <dbReference type="SAM" id="SignalP"/>
    </source>
</evidence>
<reference evidence="2 3" key="1">
    <citation type="journal article" date="2011" name="Genome Biol.">
        <title>Comparative genome sequence analysis underscores mycoparasitism as the ancestral life style of Trichoderma.</title>
        <authorList>
            <person name="Kubicek C.P."/>
            <person name="Herrera-Estrella A."/>
            <person name="Seidl-Seiboth V."/>
            <person name="Martinez D.A."/>
            <person name="Druzhinina I.S."/>
            <person name="Thon M."/>
            <person name="Zeilinger S."/>
            <person name="Casas-Flores S."/>
            <person name="Horwitz B.A."/>
            <person name="Mukherjee P.K."/>
            <person name="Mukherjee M."/>
            <person name="Kredics L."/>
            <person name="Alcaraz L.D."/>
            <person name="Aerts A."/>
            <person name="Antal Z."/>
            <person name="Atanasova L."/>
            <person name="Cervantes-Badillo M.G."/>
            <person name="Challacombe J."/>
            <person name="Chertkov O."/>
            <person name="McCluskey K."/>
            <person name="Coulpier F."/>
            <person name="Deshpande N."/>
            <person name="von Doehren H."/>
            <person name="Ebbole D.J."/>
            <person name="Esquivel-Naranjo E.U."/>
            <person name="Fekete E."/>
            <person name="Flipphi M."/>
            <person name="Glaser F."/>
            <person name="Gomez-Rodriguez E.Y."/>
            <person name="Gruber S."/>
            <person name="Han C."/>
            <person name="Henrissat B."/>
            <person name="Hermosa R."/>
            <person name="Hernandez-Onate M."/>
            <person name="Karaffa L."/>
            <person name="Kosti I."/>
            <person name="Le Crom S."/>
            <person name="Lindquist E."/>
            <person name="Lucas S."/>
            <person name="Luebeck M."/>
            <person name="Luebeck P.S."/>
            <person name="Margeot A."/>
            <person name="Metz B."/>
            <person name="Misra M."/>
            <person name="Nevalainen H."/>
            <person name="Omann M."/>
            <person name="Packer N."/>
            <person name="Perrone G."/>
            <person name="Uresti-Rivera E.E."/>
            <person name="Salamov A."/>
            <person name="Schmoll M."/>
            <person name="Seiboth B."/>
            <person name="Shapiro H."/>
            <person name="Sukno S."/>
            <person name="Tamayo-Ramos J.A."/>
            <person name="Tisch D."/>
            <person name="Wiest A."/>
            <person name="Wilkinson H.H."/>
            <person name="Zhang M."/>
            <person name="Coutinho P.M."/>
            <person name="Kenerley C.M."/>
            <person name="Monte E."/>
            <person name="Baker S.E."/>
            <person name="Grigoriev I.V."/>
        </authorList>
    </citation>
    <scope>NUCLEOTIDE SEQUENCE [LARGE SCALE GENOMIC DNA]</scope>
    <source>
        <strain evidence="3">Gv29-8 / FGSC 10586</strain>
    </source>
</reference>
<evidence type="ECO:0000313" key="2">
    <source>
        <dbReference type="EMBL" id="EHK25557.1"/>
    </source>
</evidence>
<dbReference type="VEuPathDB" id="FungiDB:TRIVIDRAFT_62229"/>
<gene>
    <name evidence="2" type="ORF">TRIVIDRAFT_62229</name>
</gene>
<dbReference type="InParanoid" id="G9MJ94"/>
<name>G9MJ94_HYPVG</name>
<protein>
    <submittedName>
        <fullName evidence="2">Uncharacterized protein</fullName>
    </submittedName>
</protein>
<feature type="signal peptide" evidence="1">
    <location>
        <begin position="1"/>
        <end position="25"/>
    </location>
</feature>